<gene>
    <name evidence="1" type="ORF">ACCO45_006755</name>
</gene>
<name>A0ACC4DRF8_PURLI</name>
<comment type="caution">
    <text evidence="1">The sequence shown here is derived from an EMBL/GenBank/DDBJ whole genome shotgun (WGS) entry which is preliminary data.</text>
</comment>
<evidence type="ECO:0000313" key="1">
    <source>
        <dbReference type="EMBL" id="KAL3958593.1"/>
    </source>
</evidence>
<keyword evidence="2" id="KW-1185">Reference proteome</keyword>
<dbReference type="Proteomes" id="UP001638806">
    <property type="component" value="Unassembled WGS sequence"/>
</dbReference>
<evidence type="ECO:0000313" key="2">
    <source>
        <dbReference type="Proteomes" id="UP001638806"/>
    </source>
</evidence>
<reference evidence="1" key="1">
    <citation type="submission" date="2024-12" db="EMBL/GenBank/DDBJ databases">
        <title>Comparative genomics and development of molecular markers within Purpureocillium lilacinum and among Purpureocillium species.</title>
        <authorList>
            <person name="Yeh Z.-Y."/>
            <person name="Ni N.-T."/>
            <person name="Lo P.-H."/>
            <person name="Mushyakhwo K."/>
            <person name="Lin C.-F."/>
            <person name="Nai Y.-S."/>
        </authorList>
    </citation>
    <scope>NUCLEOTIDE SEQUENCE</scope>
    <source>
        <strain evidence="1">NCHU-NPUST-175</strain>
    </source>
</reference>
<dbReference type="EMBL" id="JBGNUJ010000006">
    <property type="protein sequence ID" value="KAL3958593.1"/>
    <property type="molecule type" value="Genomic_DNA"/>
</dbReference>
<proteinExistence type="predicted"/>
<sequence>MPPRGPGWAALSERPGAGRAAGGAAGGLRRGQRTRLEREVLAFPGRGAGGGDGGVAEVVRIVSVPCYRFPFRFRRTSRPSATHAVITTPRRQRQARHLRKIQPSPVQQVHRVHMRRRKRLQEPRARKHRRPLRRQRLPLVSALQRRHLAQQPKHIPGTQHDRAVVPAAQRPDVVRRHRVRQARQRQDTRAERVLRGEGPQRGEEAVVGADADGARDAVCGGGHAEAYAFAAACATVAVVVAVGLPAVAQREALGDGPAEQGRERVGRAHEGDMRGAFEGVSPYHIMAEWPHTA</sequence>
<organism evidence="1 2">
    <name type="scientific">Purpureocillium lilacinum</name>
    <name type="common">Paecilomyces lilacinus</name>
    <dbReference type="NCBI Taxonomy" id="33203"/>
    <lineage>
        <taxon>Eukaryota</taxon>
        <taxon>Fungi</taxon>
        <taxon>Dikarya</taxon>
        <taxon>Ascomycota</taxon>
        <taxon>Pezizomycotina</taxon>
        <taxon>Sordariomycetes</taxon>
        <taxon>Hypocreomycetidae</taxon>
        <taxon>Hypocreales</taxon>
        <taxon>Ophiocordycipitaceae</taxon>
        <taxon>Purpureocillium</taxon>
    </lineage>
</organism>
<accession>A0ACC4DRF8</accession>
<protein>
    <submittedName>
        <fullName evidence="1">Uncharacterized protein</fullName>
    </submittedName>
</protein>